<name>T0YI98_9ZZZZ</name>
<comment type="caution">
    <text evidence="2">The sequence shown here is derived from an EMBL/GenBank/DDBJ whole genome shotgun (WGS) entry which is preliminary data.</text>
</comment>
<reference evidence="2" key="1">
    <citation type="submission" date="2013-08" db="EMBL/GenBank/DDBJ databases">
        <authorList>
            <person name="Mendez C."/>
            <person name="Richter M."/>
            <person name="Ferrer M."/>
            <person name="Sanchez J."/>
        </authorList>
    </citation>
    <scope>NUCLEOTIDE SEQUENCE</scope>
</reference>
<keyword evidence="1" id="KW-1133">Transmembrane helix</keyword>
<keyword evidence="1" id="KW-0472">Membrane</keyword>
<dbReference type="AlphaFoldDB" id="T0YI98"/>
<organism evidence="2">
    <name type="scientific">mine drainage metagenome</name>
    <dbReference type="NCBI Taxonomy" id="410659"/>
    <lineage>
        <taxon>unclassified sequences</taxon>
        <taxon>metagenomes</taxon>
        <taxon>ecological metagenomes</taxon>
    </lineage>
</organism>
<reference evidence="2" key="2">
    <citation type="journal article" date="2014" name="ISME J.">
        <title>Microbial stratification in low pH oxic and suboxic macroscopic growths along an acid mine drainage.</title>
        <authorList>
            <person name="Mendez-Garcia C."/>
            <person name="Mesa V."/>
            <person name="Sprenger R.R."/>
            <person name="Richter M."/>
            <person name="Diez M.S."/>
            <person name="Solano J."/>
            <person name="Bargiela R."/>
            <person name="Golyshina O.V."/>
            <person name="Manteca A."/>
            <person name="Ramos J.L."/>
            <person name="Gallego J.R."/>
            <person name="Llorente I."/>
            <person name="Martins Dos Santos V.A."/>
            <person name="Jensen O.N."/>
            <person name="Pelaez A.I."/>
            <person name="Sanchez J."/>
            <person name="Ferrer M."/>
        </authorList>
    </citation>
    <scope>NUCLEOTIDE SEQUENCE</scope>
</reference>
<feature type="non-terminal residue" evidence="2">
    <location>
        <position position="44"/>
    </location>
</feature>
<proteinExistence type="predicted"/>
<evidence type="ECO:0000313" key="2">
    <source>
        <dbReference type="EMBL" id="EQD32878.1"/>
    </source>
</evidence>
<dbReference type="EMBL" id="AUZX01014155">
    <property type="protein sequence ID" value="EQD32878.1"/>
    <property type="molecule type" value="Genomic_DNA"/>
</dbReference>
<gene>
    <name evidence="2" type="ORF">B1A_19185</name>
</gene>
<keyword evidence="1" id="KW-0812">Transmembrane</keyword>
<evidence type="ECO:0000256" key="1">
    <source>
        <dbReference type="SAM" id="Phobius"/>
    </source>
</evidence>
<accession>T0YI98</accession>
<sequence>MLIFYLREDKSTMFTFLFGVTCIGSSVYGFLAGTWPFGVIEAVW</sequence>
<feature type="transmembrane region" description="Helical" evidence="1">
    <location>
        <begin position="12"/>
        <end position="31"/>
    </location>
</feature>
<protein>
    <submittedName>
        <fullName evidence="2">Uncharacterized protein</fullName>
    </submittedName>
</protein>